<evidence type="ECO:0000313" key="2">
    <source>
        <dbReference type="Proteomes" id="UP001444661"/>
    </source>
</evidence>
<name>A0ABR1T5D1_9PEZI</name>
<comment type="caution">
    <text evidence="1">The sequence shown here is derived from an EMBL/GenBank/DDBJ whole genome shotgun (WGS) entry which is preliminary data.</text>
</comment>
<reference evidence="1 2" key="1">
    <citation type="submission" date="2023-01" db="EMBL/GenBank/DDBJ databases">
        <title>Analysis of 21 Apiospora genomes using comparative genomics revels a genus with tremendous synthesis potential of carbohydrate active enzymes and secondary metabolites.</title>
        <authorList>
            <person name="Sorensen T."/>
        </authorList>
    </citation>
    <scope>NUCLEOTIDE SEQUENCE [LARGE SCALE GENOMIC DNA]</scope>
    <source>
        <strain evidence="1 2">CBS 33761</strain>
    </source>
</reference>
<accession>A0ABR1T5D1</accession>
<organism evidence="1 2">
    <name type="scientific">Apiospora rasikravindrae</name>
    <dbReference type="NCBI Taxonomy" id="990691"/>
    <lineage>
        <taxon>Eukaryota</taxon>
        <taxon>Fungi</taxon>
        <taxon>Dikarya</taxon>
        <taxon>Ascomycota</taxon>
        <taxon>Pezizomycotina</taxon>
        <taxon>Sordariomycetes</taxon>
        <taxon>Xylariomycetidae</taxon>
        <taxon>Amphisphaeriales</taxon>
        <taxon>Apiosporaceae</taxon>
        <taxon>Apiospora</taxon>
    </lineage>
</organism>
<gene>
    <name evidence="1" type="ORF">PG993_006323</name>
</gene>
<keyword evidence="2" id="KW-1185">Reference proteome</keyword>
<evidence type="ECO:0000313" key="1">
    <source>
        <dbReference type="EMBL" id="KAK8041800.1"/>
    </source>
</evidence>
<protein>
    <submittedName>
        <fullName evidence="1">Uncharacterized protein</fullName>
    </submittedName>
</protein>
<dbReference type="Proteomes" id="UP001444661">
    <property type="component" value="Unassembled WGS sequence"/>
</dbReference>
<dbReference type="EMBL" id="JAQQWK010000005">
    <property type="protein sequence ID" value="KAK8041800.1"/>
    <property type="molecule type" value="Genomic_DNA"/>
</dbReference>
<proteinExistence type="predicted"/>
<sequence>MVEPELSTFVARAKGPAQKQALKITLWQFNLRPDDMLRKQIESIQDADVDNRQLYLLMAQCIVMLVEHAEEEVVEDEIAEDDCLFRLVWNPTYGTASKRTLYLHHPSERRRRLHIFPCGYDHVCLLLSNNPTQSDQVATPARSRRFNMVLRVSVVDSNPPMLWTLNPDDTSVPGGRAVTRDTLAAYLMVRGITPTGTSNQQAMTAVLWEFNLQADDPLAQHIRTWLSARDLRSSDGAIEGAYKRRQLVKSERRYQAAGLLICLALVYLSTLHKHILKPLSVHWKPNHHLPRGGWPD</sequence>